<evidence type="ECO:0008006" key="4">
    <source>
        <dbReference type="Google" id="ProtNLM"/>
    </source>
</evidence>
<evidence type="ECO:0000313" key="2">
    <source>
        <dbReference type="EMBL" id="VEL25361.1"/>
    </source>
</evidence>
<keyword evidence="1" id="KW-0732">Signal</keyword>
<dbReference type="OrthoDB" id="17687at2759"/>
<proteinExistence type="predicted"/>
<comment type="caution">
    <text evidence="2">The sequence shown here is derived from an EMBL/GenBank/DDBJ whole genome shotgun (WGS) entry which is preliminary data.</text>
</comment>
<dbReference type="AlphaFoldDB" id="A0A3S5AU46"/>
<feature type="chain" id="PRO_5018663367" description="Rab-GAP TBC domain-containing protein" evidence="1">
    <location>
        <begin position="32"/>
        <end position="108"/>
    </location>
</feature>
<accession>A0A3S5AU46</accession>
<dbReference type="InterPro" id="IPR035969">
    <property type="entry name" value="Rab-GAP_TBC_sf"/>
</dbReference>
<reference evidence="2" key="1">
    <citation type="submission" date="2018-11" db="EMBL/GenBank/DDBJ databases">
        <authorList>
            <consortium name="Pathogen Informatics"/>
        </authorList>
    </citation>
    <scope>NUCLEOTIDE SEQUENCE</scope>
</reference>
<dbReference type="EMBL" id="CAAALY010073397">
    <property type="protein sequence ID" value="VEL25361.1"/>
    <property type="molecule type" value="Genomic_DNA"/>
</dbReference>
<evidence type="ECO:0000256" key="1">
    <source>
        <dbReference type="SAM" id="SignalP"/>
    </source>
</evidence>
<evidence type="ECO:0000313" key="3">
    <source>
        <dbReference type="Proteomes" id="UP000784294"/>
    </source>
</evidence>
<keyword evidence="3" id="KW-1185">Reference proteome</keyword>
<dbReference type="Proteomes" id="UP000784294">
    <property type="component" value="Unassembled WGS sequence"/>
</dbReference>
<organism evidence="2 3">
    <name type="scientific">Protopolystoma xenopodis</name>
    <dbReference type="NCBI Taxonomy" id="117903"/>
    <lineage>
        <taxon>Eukaryota</taxon>
        <taxon>Metazoa</taxon>
        <taxon>Spiralia</taxon>
        <taxon>Lophotrochozoa</taxon>
        <taxon>Platyhelminthes</taxon>
        <taxon>Monogenea</taxon>
        <taxon>Polyopisthocotylea</taxon>
        <taxon>Polystomatidea</taxon>
        <taxon>Polystomatidae</taxon>
        <taxon>Protopolystoma</taxon>
    </lineage>
</organism>
<dbReference type="PROSITE" id="PS51257">
    <property type="entry name" value="PROKAR_LIPOPROTEIN"/>
    <property type="match status" value="1"/>
</dbReference>
<dbReference type="Gene3D" id="1.10.10.750">
    <property type="entry name" value="Ypt/Rab-GAP domain of gyp1p, domain 1"/>
    <property type="match status" value="1"/>
</dbReference>
<name>A0A3S5AU46_9PLAT</name>
<gene>
    <name evidence="2" type="ORF">PXEA_LOCUS18801</name>
</gene>
<dbReference type="SUPFAM" id="SSF47923">
    <property type="entry name" value="Ypt/Rab-GAP domain of gyp1p"/>
    <property type="match status" value="1"/>
</dbReference>
<sequence>MRYTLAFSSSWCLLYTSLSFLGLSCPSSCSGRFIFRFPLPTASPHLLTFQQQAEEARLAAWEDYFDQYGRGISMYRTETLRNLVLTGLPESLRGRLWMTLSGAENEVI</sequence>
<protein>
    <recommendedName>
        <fullName evidence="4">Rab-GAP TBC domain-containing protein</fullName>
    </recommendedName>
</protein>
<feature type="signal peptide" evidence="1">
    <location>
        <begin position="1"/>
        <end position="31"/>
    </location>
</feature>